<dbReference type="OrthoDB" id="4242410at2"/>
<organism evidence="1 2">
    <name type="scientific">Streptomyces adustus</name>
    <dbReference type="NCBI Taxonomy" id="1609272"/>
    <lineage>
        <taxon>Bacteria</taxon>
        <taxon>Bacillati</taxon>
        <taxon>Actinomycetota</taxon>
        <taxon>Actinomycetes</taxon>
        <taxon>Kitasatosporales</taxon>
        <taxon>Streptomycetaceae</taxon>
        <taxon>Streptomyces</taxon>
    </lineage>
</organism>
<proteinExistence type="predicted"/>
<protein>
    <submittedName>
        <fullName evidence="1">Uncharacterized protein</fullName>
    </submittedName>
</protein>
<dbReference type="Proteomes" id="UP000325849">
    <property type="component" value="Unassembled WGS sequence"/>
</dbReference>
<reference evidence="1 2" key="1">
    <citation type="submission" date="2019-07" db="EMBL/GenBank/DDBJ databases">
        <title>New species of Amycolatopsis and Streptomyces.</title>
        <authorList>
            <person name="Duangmal K."/>
            <person name="Teo W.F.A."/>
            <person name="Lipun K."/>
        </authorList>
    </citation>
    <scope>NUCLEOTIDE SEQUENCE [LARGE SCALE GENOMIC DNA]</scope>
    <source>
        <strain evidence="1 2">NBRC 109810</strain>
    </source>
</reference>
<evidence type="ECO:0000313" key="2">
    <source>
        <dbReference type="Proteomes" id="UP000325849"/>
    </source>
</evidence>
<dbReference type="AlphaFoldDB" id="A0A5N8V5M6"/>
<accession>A0A5N8V5M6</accession>
<dbReference type="RefSeq" id="WP_152884585.1">
    <property type="nucleotide sequence ID" value="NZ_VJZD01000005.1"/>
</dbReference>
<dbReference type="EMBL" id="VJZD01000005">
    <property type="protein sequence ID" value="MPY30196.1"/>
    <property type="molecule type" value="Genomic_DNA"/>
</dbReference>
<name>A0A5N8V5M6_9ACTN</name>
<comment type="caution">
    <text evidence="1">The sequence shown here is derived from an EMBL/GenBank/DDBJ whole genome shotgun (WGS) entry which is preliminary data.</text>
</comment>
<gene>
    <name evidence="1" type="ORF">FNH09_02380</name>
</gene>
<evidence type="ECO:0000313" key="1">
    <source>
        <dbReference type="EMBL" id="MPY30196.1"/>
    </source>
</evidence>
<keyword evidence="2" id="KW-1185">Reference proteome</keyword>
<sequence>MVTPGRRSLRIPAVTVTGESTEKTRAARSAVRRRAVGMSHADVVRVLDSIGSGPAPDPDGADTAEGTRQAVEFGEWRRIERLLADTAEVYDPKTDPMIREERVASSEAAAARAAREHQEQRSYDYQAHARVYALQVIEEAGLLEESLGERLGAEGPLVLFESGDLKAWRHVSERTRHTSVSLQERIPHAVKDPAGFPPSVRAHSALLTTMAWVGPLKAIDPAFVVRLAQADPEAALALADWLKDIQRR</sequence>